<protein>
    <submittedName>
        <fullName evidence="2">Apple domain-containing protein</fullName>
    </submittedName>
</protein>
<evidence type="ECO:0000313" key="2">
    <source>
        <dbReference type="WBParaSite" id="JU765_v2.g6130.t1"/>
    </source>
</evidence>
<organism evidence="1 2">
    <name type="scientific">Panagrolaimus sp. JU765</name>
    <dbReference type="NCBI Taxonomy" id="591449"/>
    <lineage>
        <taxon>Eukaryota</taxon>
        <taxon>Metazoa</taxon>
        <taxon>Ecdysozoa</taxon>
        <taxon>Nematoda</taxon>
        <taxon>Chromadorea</taxon>
        <taxon>Rhabditida</taxon>
        <taxon>Tylenchina</taxon>
        <taxon>Panagrolaimomorpha</taxon>
        <taxon>Panagrolaimoidea</taxon>
        <taxon>Panagrolaimidae</taxon>
        <taxon>Panagrolaimus</taxon>
    </lineage>
</organism>
<sequence length="178" mass="19504">MMLVECFGALLVLFIPIVCSLSSSCFYLPNIALRGGNYDEFPATDIEQCCVDCARNPCCLAYTFDAVKHRCYMKSAIVDSYKTSSMTSGLKANSNNGQGCSLRNIRIHGGTAQTIKLQRTEDCLQYCTSYGIFSWSPPNKDSGEQNGDCSCMSRISSLEYSFGSRSAIIPTVSNLDLN</sequence>
<reference evidence="2" key="1">
    <citation type="submission" date="2022-11" db="UniProtKB">
        <authorList>
            <consortium name="WormBaseParasite"/>
        </authorList>
    </citation>
    <scope>IDENTIFICATION</scope>
</reference>
<dbReference type="Proteomes" id="UP000887576">
    <property type="component" value="Unplaced"/>
</dbReference>
<name>A0AC34RF33_9BILA</name>
<accession>A0AC34RF33</accession>
<proteinExistence type="predicted"/>
<evidence type="ECO:0000313" key="1">
    <source>
        <dbReference type="Proteomes" id="UP000887576"/>
    </source>
</evidence>
<dbReference type="WBParaSite" id="JU765_v2.g6130.t1">
    <property type="protein sequence ID" value="JU765_v2.g6130.t1"/>
    <property type="gene ID" value="JU765_v2.g6130"/>
</dbReference>